<keyword evidence="5 9" id="KW-0653">Protein transport</keyword>
<evidence type="ECO:0000256" key="4">
    <source>
        <dbReference type="ARBA" id="ARBA00022692"/>
    </source>
</evidence>
<dbReference type="EMBL" id="FOKA01000002">
    <property type="protein sequence ID" value="SFA84173.1"/>
    <property type="molecule type" value="Genomic_DNA"/>
</dbReference>
<evidence type="ECO:0000256" key="6">
    <source>
        <dbReference type="ARBA" id="ARBA00022989"/>
    </source>
</evidence>
<dbReference type="InterPro" id="IPR055344">
    <property type="entry name" value="SecD_SecF_C_bact"/>
</dbReference>
<dbReference type="RefSeq" id="WP_090030868.1">
    <property type="nucleotide sequence ID" value="NZ_BONM01000012.1"/>
</dbReference>
<comment type="similarity">
    <text evidence="9">Belongs to the SecD/SecF family. SecF subfamily.</text>
</comment>
<evidence type="ECO:0000256" key="10">
    <source>
        <dbReference type="SAM" id="MobiDB-lite"/>
    </source>
</evidence>
<evidence type="ECO:0000259" key="11">
    <source>
        <dbReference type="Pfam" id="PF02355"/>
    </source>
</evidence>
<dbReference type="PRINTS" id="PR01755">
    <property type="entry name" value="SECFTRNLCASE"/>
</dbReference>
<gene>
    <name evidence="9" type="primary">secF</name>
    <name evidence="12" type="ORF">SAMN05421867_102223</name>
</gene>
<dbReference type="HAMAP" id="MF_01464_B">
    <property type="entry name" value="SecF_B"/>
    <property type="match status" value="1"/>
</dbReference>
<evidence type="ECO:0000313" key="12">
    <source>
        <dbReference type="EMBL" id="SFA84173.1"/>
    </source>
</evidence>
<comment type="function">
    <text evidence="9">Part of the Sec protein translocase complex. Interacts with the SecYEG preprotein conducting channel. SecDF uses the proton motive force (PMF) to complete protein translocation after the ATP-dependent function of SecA.</text>
</comment>
<feature type="region of interest" description="Disordered" evidence="10">
    <location>
        <begin position="307"/>
        <end position="388"/>
    </location>
</feature>
<evidence type="ECO:0000313" key="13">
    <source>
        <dbReference type="Proteomes" id="UP000199012"/>
    </source>
</evidence>
<feature type="transmembrane region" description="Helical" evidence="9">
    <location>
        <begin position="169"/>
        <end position="189"/>
    </location>
</feature>
<organism evidence="12 13">
    <name type="scientific">Cellulomonas marina</name>
    <dbReference type="NCBI Taxonomy" id="988821"/>
    <lineage>
        <taxon>Bacteria</taxon>
        <taxon>Bacillati</taxon>
        <taxon>Actinomycetota</taxon>
        <taxon>Actinomycetes</taxon>
        <taxon>Micrococcales</taxon>
        <taxon>Cellulomonadaceae</taxon>
        <taxon>Cellulomonas</taxon>
    </lineage>
</organism>
<dbReference type="InterPro" id="IPR022813">
    <property type="entry name" value="SecD/SecF_arch_bac"/>
</dbReference>
<dbReference type="OrthoDB" id="9774769at2"/>
<dbReference type="GO" id="GO:0043952">
    <property type="term" value="P:protein transport by the Sec complex"/>
    <property type="evidence" value="ECO:0007669"/>
    <property type="project" value="UniProtKB-UniRule"/>
</dbReference>
<evidence type="ECO:0000256" key="5">
    <source>
        <dbReference type="ARBA" id="ARBA00022927"/>
    </source>
</evidence>
<feature type="compositionally biased region" description="Low complexity" evidence="10">
    <location>
        <begin position="321"/>
        <end position="330"/>
    </location>
</feature>
<feature type="compositionally biased region" description="Polar residues" evidence="10">
    <location>
        <begin position="336"/>
        <end position="349"/>
    </location>
</feature>
<keyword evidence="7 9" id="KW-0811">Translocation</keyword>
<feature type="domain" description="Protein export membrane protein SecD/SecF C-terminal" evidence="11">
    <location>
        <begin position="118"/>
        <end position="307"/>
    </location>
</feature>
<accession>A0A1I0W825</accession>
<comment type="subcellular location">
    <subcellularLocation>
        <location evidence="1 9">Cell membrane</location>
        <topology evidence="1 9">Multi-pass membrane protein</topology>
    </subcellularLocation>
</comment>
<dbReference type="PANTHER" id="PTHR30081">
    <property type="entry name" value="PROTEIN-EXPORT MEMBRANE PROTEIN SEC"/>
    <property type="match status" value="1"/>
</dbReference>
<sequence>MAIDLARWGNDLYAGRRSYDIVGRRRYFFGASLLLSVVSAVLLVAPGLNPGIEFRGGSEFVVTGPASLEQQTAIDAVQGISPEESPRVTTIGGDSLRVQTARLSDTEVAEVRDALAEAYDVTADDVTSSFIGPTWGQDVSQRAIIGIVVFLALVSLVMTAYFRNWRMAVAALVALFHDLLITVGIYAAVGWEVTPATVIGFLTILGYSIYDTVVVFDKVRENTADTLDQSRYTYGEKANLAVNQTLVRSINTSVVALLPVAAILFVGAFILGAGTLRDIALALFVGMLVGTYSSIFLATPLEVALREREPQQQRQRERVLAARAAASGARPEGATVPTTSADPSASATDGSDALPVGRSARPVAPTVGALRPGQHRGTTAQPRRKGRR</sequence>
<dbReference type="AlphaFoldDB" id="A0A1I0W825"/>
<keyword evidence="4 9" id="KW-0812">Transmembrane</keyword>
<comment type="subunit">
    <text evidence="9">Forms a complex with SecD. Part of the essential Sec protein translocation apparatus which comprises SecA, SecYEG and auxiliary proteins SecDF. Other proteins may also be involved.</text>
</comment>
<keyword evidence="6 9" id="KW-1133">Transmembrane helix</keyword>
<feature type="transmembrane region" description="Helical" evidence="9">
    <location>
        <begin position="27"/>
        <end position="48"/>
    </location>
</feature>
<keyword evidence="13" id="KW-1185">Reference proteome</keyword>
<dbReference type="PANTHER" id="PTHR30081:SF8">
    <property type="entry name" value="PROTEIN TRANSLOCASE SUBUNIT SECF"/>
    <property type="match status" value="1"/>
</dbReference>
<evidence type="ECO:0000256" key="7">
    <source>
        <dbReference type="ARBA" id="ARBA00023010"/>
    </source>
</evidence>
<proteinExistence type="inferred from homology"/>
<evidence type="ECO:0000256" key="9">
    <source>
        <dbReference type="HAMAP-Rule" id="MF_01464"/>
    </source>
</evidence>
<feature type="transmembrane region" description="Helical" evidence="9">
    <location>
        <begin position="254"/>
        <end position="273"/>
    </location>
</feature>
<dbReference type="Proteomes" id="UP000199012">
    <property type="component" value="Unassembled WGS sequence"/>
</dbReference>
<dbReference type="SUPFAM" id="SSF82866">
    <property type="entry name" value="Multidrug efflux transporter AcrB transmembrane domain"/>
    <property type="match status" value="1"/>
</dbReference>
<feature type="transmembrane region" description="Helical" evidence="9">
    <location>
        <begin position="143"/>
        <end position="162"/>
    </location>
</feature>
<reference evidence="12 13" key="1">
    <citation type="submission" date="2016-10" db="EMBL/GenBank/DDBJ databases">
        <authorList>
            <person name="de Groot N.N."/>
        </authorList>
    </citation>
    <scope>NUCLEOTIDE SEQUENCE [LARGE SCALE GENOMIC DNA]</scope>
    <source>
        <strain evidence="12 13">CGMCC 4.6945</strain>
    </source>
</reference>
<evidence type="ECO:0000256" key="2">
    <source>
        <dbReference type="ARBA" id="ARBA00022448"/>
    </source>
</evidence>
<dbReference type="GO" id="GO:0005886">
    <property type="term" value="C:plasma membrane"/>
    <property type="evidence" value="ECO:0007669"/>
    <property type="project" value="UniProtKB-SubCell"/>
</dbReference>
<dbReference type="NCBIfam" id="TIGR00966">
    <property type="entry name" value="transloc_SecF"/>
    <property type="match status" value="1"/>
</dbReference>
<dbReference type="STRING" id="988821.SAMN05421867_102223"/>
<feature type="compositionally biased region" description="Basic and acidic residues" evidence="10">
    <location>
        <begin position="307"/>
        <end position="320"/>
    </location>
</feature>
<feature type="transmembrane region" description="Helical" evidence="9">
    <location>
        <begin position="195"/>
        <end position="216"/>
    </location>
</feature>
<dbReference type="GO" id="GO:0015450">
    <property type="term" value="F:protein-transporting ATPase activity"/>
    <property type="evidence" value="ECO:0007669"/>
    <property type="project" value="InterPro"/>
</dbReference>
<name>A0A1I0W825_9CELL</name>
<evidence type="ECO:0000256" key="1">
    <source>
        <dbReference type="ARBA" id="ARBA00004651"/>
    </source>
</evidence>
<dbReference type="Gene3D" id="1.20.1640.10">
    <property type="entry name" value="Multidrug efflux transporter AcrB transmembrane domain"/>
    <property type="match status" value="1"/>
</dbReference>
<dbReference type="InterPro" id="IPR022645">
    <property type="entry name" value="SecD/SecF_bac"/>
</dbReference>
<dbReference type="InterPro" id="IPR005665">
    <property type="entry name" value="SecF_bac"/>
</dbReference>
<dbReference type="InterPro" id="IPR048634">
    <property type="entry name" value="SecD_SecF_C"/>
</dbReference>
<keyword evidence="8 9" id="KW-0472">Membrane</keyword>
<protein>
    <recommendedName>
        <fullName evidence="9">Protein-export membrane protein SecF</fullName>
    </recommendedName>
</protein>
<dbReference type="GO" id="GO:0065002">
    <property type="term" value="P:intracellular protein transmembrane transport"/>
    <property type="evidence" value="ECO:0007669"/>
    <property type="project" value="UniProtKB-UniRule"/>
</dbReference>
<evidence type="ECO:0000256" key="8">
    <source>
        <dbReference type="ARBA" id="ARBA00023136"/>
    </source>
</evidence>
<dbReference type="InterPro" id="IPR022646">
    <property type="entry name" value="SecD/SecF_CS"/>
</dbReference>
<dbReference type="GO" id="GO:0006605">
    <property type="term" value="P:protein targeting"/>
    <property type="evidence" value="ECO:0007669"/>
    <property type="project" value="UniProtKB-UniRule"/>
</dbReference>
<dbReference type="Pfam" id="PF02355">
    <property type="entry name" value="SecD_SecF_C"/>
    <property type="match status" value="1"/>
</dbReference>
<feature type="transmembrane region" description="Helical" evidence="9">
    <location>
        <begin position="279"/>
        <end position="305"/>
    </location>
</feature>
<evidence type="ECO:0000256" key="3">
    <source>
        <dbReference type="ARBA" id="ARBA00022475"/>
    </source>
</evidence>
<dbReference type="Pfam" id="PF07549">
    <property type="entry name" value="Sec_GG"/>
    <property type="match status" value="1"/>
</dbReference>
<keyword evidence="2 9" id="KW-0813">Transport</keyword>
<dbReference type="NCBIfam" id="TIGR00916">
    <property type="entry name" value="2A0604s01"/>
    <property type="match status" value="1"/>
</dbReference>
<keyword evidence="3 9" id="KW-1003">Cell membrane</keyword>